<evidence type="ECO:0000259" key="1">
    <source>
        <dbReference type="Pfam" id="PF07238"/>
    </source>
</evidence>
<proteinExistence type="predicted"/>
<accession>A0AAC9JH49</accession>
<dbReference type="RefSeq" id="WP_071961049.1">
    <property type="nucleotide sequence ID" value="NZ_CP018025.1"/>
</dbReference>
<keyword evidence="2" id="KW-0614">Plasmid</keyword>
<feature type="domain" description="PilZ" evidence="1">
    <location>
        <begin position="497"/>
        <end position="573"/>
    </location>
</feature>
<gene>
    <name evidence="2" type="ORF">BM524_21225</name>
</gene>
<sequence length="815" mass="93910">MDDAVKRHEDVIEKLRGVELSTKINEYIKAKIGAHRHSDIFMVKSELNRLSKISKRPFRIDQYFNGQITNYSELAASGLTHHVDPVTERKLRDEISRFQGNYTVGAAEAMEQFVKINKERILHEHHNQNAEITVLDISETIYRKEERMHFAVRCEIYLLDKRHYRKNAPIDRLLNYATKFKGLTQNISLNGLRLRAQQPCDKGALLLVKFSGIEQEFKMDSPYVLFECVFSERASRNQKYKEFPHSLSMRKVHRPSNKEFDLYSARLIHANKLRLSVDIDNVVRAVDNNITEQFITNREQGLTLLGGKESLVALGNSIGKEIFDLFSIEQGSVLPSLLRKDKANKLEIGKPFFWCVIKQKDGRFFSTFLREGKLSAFFSAYCLLRNDAHFFQVTKTKAVKERAFVSHSLPTTSEMSEKATRDRRMTDYYSPNTRKFVNDLEHIYHIVPVDKNVLTSISPITDRKDFTPGAVSKFATFHLDTLKADALEFLMARGKDSRKEDRYTLKTLVEMDVNGSTIQASSIDISESGLAISLPNNEMSLPRDKKLSVRFPEIAPIGTVSPTSNYRVIRQHKGKLFLHSYIEDKKPAYKFWSKYFDRNFKNLVPTEELPFLGKDFLGLERALRNVKNSSDIYIKGLIQPSNKGFSVSTVNFPRAAAHHFPLGRDLIRLNMPSVTFKKIFGSYNPQTGMSQMLRRVNKKNPYEHHILLVGINEGRSAFSVDHSMLYMPGEINLSKIGVIEKQMTRRGLTPLWFSMTVTRKSPVFDKYFREELDYIEKNSSHRAELLNKRIKQTTGVFSISPINEYIEHVKSLGII</sequence>
<protein>
    <recommendedName>
        <fullName evidence="1">PilZ domain-containing protein</fullName>
    </recommendedName>
</protein>
<dbReference type="InterPro" id="IPR009875">
    <property type="entry name" value="PilZ_domain"/>
</dbReference>
<dbReference type="Pfam" id="PF07238">
    <property type="entry name" value="PilZ"/>
    <property type="match status" value="1"/>
</dbReference>
<name>A0AAC9JH49_9ALTE</name>
<evidence type="ECO:0000313" key="3">
    <source>
        <dbReference type="Proteomes" id="UP000182101"/>
    </source>
</evidence>
<dbReference type="AlphaFoldDB" id="A0AAC9JH49"/>
<evidence type="ECO:0000313" key="2">
    <source>
        <dbReference type="EMBL" id="APD92426.1"/>
    </source>
</evidence>
<dbReference type="EMBL" id="CP018025">
    <property type="protein sequence ID" value="APD92426.1"/>
    <property type="molecule type" value="Genomic_DNA"/>
</dbReference>
<organism evidence="2 3">
    <name type="scientific">Alteromonas mediterranea</name>
    <dbReference type="NCBI Taxonomy" id="314275"/>
    <lineage>
        <taxon>Bacteria</taxon>
        <taxon>Pseudomonadati</taxon>
        <taxon>Pseudomonadota</taxon>
        <taxon>Gammaproteobacteria</taxon>
        <taxon>Alteromonadales</taxon>
        <taxon>Alteromonadaceae</taxon>
        <taxon>Alteromonas/Salinimonas group</taxon>
        <taxon>Alteromonas</taxon>
    </lineage>
</organism>
<dbReference type="Proteomes" id="UP000182101">
    <property type="component" value="Plasmid pAMCP48-600"/>
</dbReference>
<dbReference type="GO" id="GO:0035438">
    <property type="term" value="F:cyclic-di-GMP binding"/>
    <property type="evidence" value="ECO:0007669"/>
    <property type="project" value="InterPro"/>
</dbReference>
<reference evidence="2 3" key="1">
    <citation type="submission" date="2016-11" db="EMBL/GenBank/DDBJ databases">
        <title>Networking in microbes: conjugative elements and plasmids in the genus Alteromonas.</title>
        <authorList>
            <person name="Lopez-Perez M."/>
            <person name="Ramon-Marco N."/>
            <person name="Rodriguez-Valera F."/>
        </authorList>
    </citation>
    <scope>NUCLEOTIDE SEQUENCE [LARGE SCALE GENOMIC DNA]</scope>
    <source>
        <strain evidence="2 3">CP48</strain>
        <plasmid evidence="3">pamcp48-600</plasmid>
    </source>
</reference>
<geneLocation type="plasmid" evidence="3">
    <name>pamcp48-600</name>
</geneLocation>